<comment type="caution">
    <text evidence="2">The sequence shown here is derived from an EMBL/GenBank/DDBJ whole genome shotgun (WGS) entry which is preliminary data.</text>
</comment>
<dbReference type="Proteomes" id="UP001066276">
    <property type="component" value="Chromosome 5"/>
</dbReference>
<organism evidence="2 3">
    <name type="scientific">Pleurodeles waltl</name>
    <name type="common">Iberian ribbed newt</name>
    <dbReference type="NCBI Taxonomy" id="8319"/>
    <lineage>
        <taxon>Eukaryota</taxon>
        <taxon>Metazoa</taxon>
        <taxon>Chordata</taxon>
        <taxon>Craniata</taxon>
        <taxon>Vertebrata</taxon>
        <taxon>Euteleostomi</taxon>
        <taxon>Amphibia</taxon>
        <taxon>Batrachia</taxon>
        <taxon>Caudata</taxon>
        <taxon>Salamandroidea</taxon>
        <taxon>Salamandridae</taxon>
        <taxon>Pleurodelinae</taxon>
        <taxon>Pleurodeles</taxon>
    </lineage>
</organism>
<evidence type="ECO:0000256" key="1">
    <source>
        <dbReference type="SAM" id="MobiDB-lite"/>
    </source>
</evidence>
<evidence type="ECO:0000313" key="3">
    <source>
        <dbReference type="Proteomes" id="UP001066276"/>
    </source>
</evidence>
<feature type="region of interest" description="Disordered" evidence="1">
    <location>
        <begin position="67"/>
        <end position="139"/>
    </location>
</feature>
<accession>A0AAV7R9Y5</accession>
<evidence type="ECO:0000313" key="2">
    <source>
        <dbReference type="EMBL" id="KAJ1148226.1"/>
    </source>
</evidence>
<keyword evidence="3" id="KW-1185">Reference proteome</keyword>
<sequence length="139" mass="15300">MQMQRDPDAATSTCGSPSHKYAMYRRARAGGAHTPAQLARTCRFNEKGGWGPGRLNVRRERDVNRARRVTPGSGRLQSRHGRAWRARSCGDRTPTSRWAADSAQCGSAREAGPPASRSPGRWGIYCSRRATRQRPAPGP</sequence>
<gene>
    <name evidence="2" type="ORF">NDU88_001063</name>
</gene>
<name>A0AAV7R9Y5_PLEWA</name>
<dbReference type="AlphaFoldDB" id="A0AAV7R9Y5"/>
<reference evidence="2" key="1">
    <citation type="journal article" date="2022" name="bioRxiv">
        <title>Sequencing and chromosome-scale assembly of the giantPleurodeles waltlgenome.</title>
        <authorList>
            <person name="Brown T."/>
            <person name="Elewa A."/>
            <person name="Iarovenko S."/>
            <person name="Subramanian E."/>
            <person name="Araus A.J."/>
            <person name="Petzold A."/>
            <person name="Susuki M."/>
            <person name="Suzuki K.-i.T."/>
            <person name="Hayashi T."/>
            <person name="Toyoda A."/>
            <person name="Oliveira C."/>
            <person name="Osipova E."/>
            <person name="Leigh N.D."/>
            <person name="Simon A."/>
            <person name="Yun M.H."/>
        </authorList>
    </citation>
    <scope>NUCLEOTIDE SEQUENCE</scope>
    <source>
        <strain evidence="2">20211129_DDA</strain>
        <tissue evidence="2">Liver</tissue>
    </source>
</reference>
<proteinExistence type="predicted"/>
<dbReference type="EMBL" id="JANPWB010000009">
    <property type="protein sequence ID" value="KAJ1148226.1"/>
    <property type="molecule type" value="Genomic_DNA"/>
</dbReference>
<protein>
    <submittedName>
        <fullName evidence="2">Uncharacterized protein</fullName>
    </submittedName>
</protein>